<dbReference type="Pfam" id="PF02958">
    <property type="entry name" value="EcKL"/>
    <property type="match status" value="2"/>
</dbReference>
<dbReference type="SUPFAM" id="SSF56112">
    <property type="entry name" value="Protein kinase-like (PK-like)"/>
    <property type="match status" value="2"/>
</dbReference>
<evidence type="ECO:0000313" key="3">
    <source>
        <dbReference type="Proteomes" id="UP000037510"/>
    </source>
</evidence>
<dbReference type="PANTHER" id="PTHR11012">
    <property type="entry name" value="PROTEIN KINASE-LIKE DOMAIN-CONTAINING"/>
    <property type="match status" value="1"/>
</dbReference>
<comment type="caution">
    <text evidence="2">The sequence shown here is derived from an EMBL/GenBank/DDBJ whole genome shotgun (WGS) entry which is preliminary data.</text>
</comment>
<feature type="domain" description="CHK kinase-like" evidence="1">
    <location>
        <begin position="378"/>
        <end position="564"/>
    </location>
</feature>
<dbReference type="SMART" id="SM00587">
    <property type="entry name" value="CHK"/>
    <property type="match status" value="1"/>
</dbReference>
<dbReference type="InterPro" id="IPR015897">
    <property type="entry name" value="CHK_kinase-like"/>
</dbReference>
<dbReference type="Proteomes" id="UP000037510">
    <property type="component" value="Unassembled WGS sequence"/>
</dbReference>
<gene>
    <name evidence="2" type="ORF">OBRU01_19400</name>
</gene>
<keyword evidence="3" id="KW-1185">Reference proteome</keyword>
<dbReference type="InterPro" id="IPR004119">
    <property type="entry name" value="EcKL"/>
</dbReference>
<dbReference type="PANTHER" id="PTHR11012:SF54">
    <property type="entry name" value="CHK KINASE-LIKE DOMAIN-CONTAINING PROTEIN"/>
    <property type="match status" value="1"/>
</dbReference>
<dbReference type="Gene3D" id="3.90.1200.10">
    <property type="match status" value="1"/>
</dbReference>
<keyword evidence="2" id="KW-0418">Kinase</keyword>
<evidence type="ECO:0000313" key="2">
    <source>
        <dbReference type="EMBL" id="KOB67847.1"/>
    </source>
</evidence>
<evidence type="ECO:0000259" key="1">
    <source>
        <dbReference type="SMART" id="SM00587"/>
    </source>
</evidence>
<protein>
    <submittedName>
        <fullName evidence="2">Ecdysteroid 22-kinase</fullName>
    </submittedName>
</protein>
<dbReference type="InterPro" id="IPR011009">
    <property type="entry name" value="Kinase-like_dom_sf"/>
</dbReference>
<accession>A0A0L7KX70</accession>
<sequence>MAQIESKVHDFLKKIAKERNFQDLKVTPITTGGANYSSLLYTATFSSKGKDDLHLFVKAAVMSDTMRGQVPHKVFDIEQFVYTDLKNSYRHMEEKHRVPEEHRLYIPEYYGANTTPMGEMLALENLVAKGFTTHHRLESMNWQYASAAATELAKLLALSVAFQKEYPDLFKHFSDDYLRSWLNESTLKMVWGPGISRALSALKEENKDKFKKYFDAADYSMIKRQFTPSKIKVLAHGDYRVSNLMHRTREILLHAMTDVEDRMRDLLHKIAREQEYEDYDLQITPISTEGANYSSTLYVAKVTSKIKDTLDLFIKISQIGAKIREDFKITIFETESFIYRDMKKTYMEIEEKHKVPEKHCIYIAKYYGAVLIPPDEMLVLENLAIRGFVIHDRFKSIDWEYASTAVNELVKLHSLSMAFQREYPKKFTHFSDNYQCVWLNDWTVNSLWLPGFEKAINVAPEEHKEKLKKFFDQYDIEKISREYDPLKCKVLTHGDYRPSNLMHRTRDDGSLEIIVVDHQTIQIGCPVTDLMYLIFTGTDKPFRDQYFDKLIDHYYTQLSEAMKRLDIDPETTYSRADFDFEMKEKLPLGLSIAAFTLPIVTVETEDAPDLNDDLDLSSFAVRKTGSLFPDRINGVVDDYVKWGILKD</sequence>
<reference evidence="2 3" key="1">
    <citation type="journal article" date="2015" name="Genome Biol. Evol.">
        <title>The genome of winter moth (Operophtera brumata) provides a genomic perspective on sexual dimorphism and phenology.</title>
        <authorList>
            <person name="Derks M.F."/>
            <person name="Smit S."/>
            <person name="Salis L."/>
            <person name="Schijlen E."/>
            <person name="Bossers A."/>
            <person name="Mateman C."/>
            <person name="Pijl A.S."/>
            <person name="de Ridder D."/>
            <person name="Groenen M.A."/>
            <person name="Visser M.E."/>
            <person name="Megens H.J."/>
        </authorList>
    </citation>
    <scope>NUCLEOTIDE SEQUENCE [LARGE SCALE GENOMIC DNA]</scope>
    <source>
        <strain evidence="2">WM2013NL</strain>
        <tissue evidence="2">Head and thorax</tissue>
    </source>
</reference>
<dbReference type="EMBL" id="JTDY01004714">
    <property type="protein sequence ID" value="KOB67847.1"/>
    <property type="molecule type" value="Genomic_DNA"/>
</dbReference>
<proteinExistence type="predicted"/>
<dbReference type="GO" id="GO:0016301">
    <property type="term" value="F:kinase activity"/>
    <property type="evidence" value="ECO:0007669"/>
    <property type="project" value="UniProtKB-KW"/>
</dbReference>
<dbReference type="AlphaFoldDB" id="A0A0L7KX70"/>
<organism evidence="2 3">
    <name type="scientific">Operophtera brumata</name>
    <name type="common">Winter moth</name>
    <name type="synonym">Phalaena brumata</name>
    <dbReference type="NCBI Taxonomy" id="104452"/>
    <lineage>
        <taxon>Eukaryota</taxon>
        <taxon>Metazoa</taxon>
        <taxon>Ecdysozoa</taxon>
        <taxon>Arthropoda</taxon>
        <taxon>Hexapoda</taxon>
        <taxon>Insecta</taxon>
        <taxon>Pterygota</taxon>
        <taxon>Neoptera</taxon>
        <taxon>Endopterygota</taxon>
        <taxon>Lepidoptera</taxon>
        <taxon>Glossata</taxon>
        <taxon>Ditrysia</taxon>
        <taxon>Geometroidea</taxon>
        <taxon>Geometridae</taxon>
        <taxon>Larentiinae</taxon>
        <taxon>Operophtera</taxon>
    </lineage>
</organism>
<name>A0A0L7KX70_OPEBR</name>
<keyword evidence="2" id="KW-0808">Transferase</keyword>